<gene>
    <name evidence="2" type="ORF">BDV38DRAFT_260569</name>
</gene>
<evidence type="ECO:0000313" key="2">
    <source>
        <dbReference type="EMBL" id="KAE8132711.1"/>
    </source>
</evidence>
<reference evidence="2 3" key="1">
    <citation type="submission" date="2019-04" db="EMBL/GenBank/DDBJ databases">
        <title>Friends and foes A comparative genomics study of 23 Aspergillus species from section Flavi.</title>
        <authorList>
            <consortium name="DOE Joint Genome Institute"/>
            <person name="Kjaerbolling I."/>
            <person name="Vesth T."/>
            <person name="Frisvad J.C."/>
            <person name="Nybo J.L."/>
            <person name="Theobald S."/>
            <person name="Kildgaard S."/>
            <person name="Isbrandt T."/>
            <person name="Kuo A."/>
            <person name="Sato A."/>
            <person name="Lyhne E.K."/>
            <person name="Kogle M.E."/>
            <person name="Wiebenga A."/>
            <person name="Kun R.S."/>
            <person name="Lubbers R.J."/>
            <person name="Makela M.R."/>
            <person name="Barry K."/>
            <person name="Chovatia M."/>
            <person name="Clum A."/>
            <person name="Daum C."/>
            <person name="Haridas S."/>
            <person name="He G."/>
            <person name="LaButti K."/>
            <person name="Lipzen A."/>
            <person name="Mondo S."/>
            <person name="Riley R."/>
            <person name="Salamov A."/>
            <person name="Simmons B.A."/>
            <person name="Magnuson J.K."/>
            <person name="Henrissat B."/>
            <person name="Mortensen U.H."/>
            <person name="Larsen T.O."/>
            <person name="Devries R.P."/>
            <person name="Grigoriev I.V."/>
            <person name="Machida M."/>
            <person name="Baker S.E."/>
            <person name="Andersen M.R."/>
        </authorList>
    </citation>
    <scope>NUCLEOTIDE SEQUENCE [LARGE SCALE GENOMIC DNA]</scope>
    <source>
        <strain evidence="2 3">CBS 117625</strain>
    </source>
</reference>
<dbReference type="RefSeq" id="XP_031908774.1">
    <property type="nucleotide sequence ID" value="XM_032055935.1"/>
</dbReference>
<name>A0A5N6SGB3_ASPPS</name>
<protein>
    <submittedName>
        <fullName evidence="2">Uncharacterized protein</fullName>
    </submittedName>
</protein>
<feature type="transmembrane region" description="Helical" evidence="1">
    <location>
        <begin position="47"/>
        <end position="65"/>
    </location>
</feature>
<proteinExistence type="predicted"/>
<keyword evidence="3" id="KW-1185">Reference proteome</keyword>
<dbReference type="AlphaFoldDB" id="A0A5N6SGB3"/>
<dbReference type="Proteomes" id="UP000325672">
    <property type="component" value="Unassembled WGS sequence"/>
</dbReference>
<keyword evidence="1" id="KW-0472">Membrane</keyword>
<dbReference type="GeneID" id="43640145"/>
<evidence type="ECO:0000256" key="1">
    <source>
        <dbReference type="SAM" id="Phobius"/>
    </source>
</evidence>
<keyword evidence="1" id="KW-0812">Transmembrane</keyword>
<evidence type="ECO:0000313" key="3">
    <source>
        <dbReference type="Proteomes" id="UP000325672"/>
    </source>
</evidence>
<keyword evidence="1" id="KW-1133">Transmembrane helix</keyword>
<organism evidence="2 3">
    <name type="scientific">Aspergillus pseudotamarii</name>
    <dbReference type="NCBI Taxonomy" id="132259"/>
    <lineage>
        <taxon>Eukaryota</taxon>
        <taxon>Fungi</taxon>
        <taxon>Dikarya</taxon>
        <taxon>Ascomycota</taxon>
        <taxon>Pezizomycotina</taxon>
        <taxon>Eurotiomycetes</taxon>
        <taxon>Eurotiomycetidae</taxon>
        <taxon>Eurotiales</taxon>
        <taxon>Aspergillaceae</taxon>
        <taxon>Aspergillus</taxon>
        <taxon>Aspergillus subgen. Circumdati</taxon>
    </lineage>
</organism>
<sequence length="95" mass="10333">MLTLEVFRGHPAGTITVIRMLGLDGLVPFTGKKIKFSLSKIQHDTDFPAISVGHFVLFILMPLLIRITMGYNLLVLLISDITTATVAMGICVAFG</sequence>
<dbReference type="EMBL" id="ML743628">
    <property type="protein sequence ID" value="KAE8132711.1"/>
    <property type="molecule type" value="Genomic_DNA"/>
</dbReference>
<feature type="transmembrane region" description="Helical" evidence="1">
    <location>
        <begin position="71"/>
        <end position="94"/>
    </location>
</feature>
<accession>A0A5N6SGB3</accession>